<feature type="compositionally biased region" description="Basic and acidic residues" evidence="1">
    <location>
        <begin position="282"/>
        <end position="300"/>
    </location>
</feature>
<comment type="caution">
    <text evidence="3">The sequence shown here is derived from an EMBL/GenBank/DDBJ whole genome shotgun (WGS) entry which is preliminary data.</text>
</comment>
<feature type="compositionally biased region" description="Basic and acidic residues" evidence="1">
    <location>
        <begin position="168"/>
        <end position="206"/>
    </location>
</feature>
<dbReference type="Pfam" id="PF02171">
    <property type="entry name" value="Piwi"/>
    <property type="match status" value="1"/>
</dbReference>
<feature type="region of interest" description="Disordered" evidence="1">
    <location>
        <begin position="225"/>
        <end position="360"/>
    </location>
</feature>
<dbReference type="SUPFAM" id="SSF101690">
    <property type="entry name" value="PAZ domain"/>
    <property type="match status" value="1"/>
</dbReference>
<dbReference type="STRING" id="53326.A0A016STW8"/>
<dbReference type="Gene3D" id="3.30.420.10">
    <property type="entry name" value="Ribonuclease H-like superfamily/Ribonuclease H"/>
    <property type="match status" value="1"/>
</dbReference>
<feature type="compositionally biased region" description="Basic and acidic residues" evidence="1">
    <location>
        <begin position="381"/>
        <end position="415"/>
    </location>
</feature>
<dbReference type="Gene3D" id="2.170.260.10">
    <property type="entry name" value="paz domain"/>
    <property type="match status" value="1"/>
</dbReference>
<keyword evidence="4" id="KW-1185">Reference proteome</keyword>
<evidence type="ECO:0000259" key="2">
    <source>
        <dbReference type="PROSITE" id="PS50822"/>
    </source>
</evidence>
<feature type="compositionally biased region" description="Basic and acidic residues" evidence="1">
    <location>
        <begin position="79"/>
        <end position="92"/>
    </location>
</feature>
<sequence length="1338" mass="153852">MHKTPVSGAACMCCTICVLPDCLRVDVDANNKGIYSGRQWRDANGSSRYGEGGRQSKSVYFLPPPLQEANPWDDAGGYEDVRYRNDGRHRDYSPSYPRNSHGGHHYRDDYTDDYRDRDDRRDYHHRNDYRDRDKSPTYEEQKRNRWEDGYFRDGGWDDYQHGHSGYSRRSEERDRGYRDNKQYDDRYRDDRNSSPRGRYESPEKLTREQWRQLEREEWLREQERNARRYDSRRDYSPQRHSRYDDERDYDNRHPRDSHRDNRGRNQNYSNSNAPNRPCSSRSFERSDRNYGPSAHDERSKPAQRRGRRRSGRESRGAGFGGNSGFRAERGGFGTNNYGNNRSGFGGNSPRDSQNFKDSNVNIDKSYDESERHEYMQMVAKPEQDVLPEEKDVVGIEEDSRSRDDEDVTDAERKAFEQLSIDEGQNSLTARNSDTESDAELKPRQELQSDGDIMPTASGTVSVPIEPGAVMIAPKKSPATREGKQKVRLLTNFWEISVKSKMVYRYDVAVYLGTPTNERAIDLLRGPRDDSAAITRHRLCMDALRYALEFYRILSRGAAVIHDGAAMMFSSEDLAAALKEHSGVLMLDKNDLPESIRKLIYRVDIKTVTIEIMPCRIAAASFDIADLSAQKNRNWATLDRSWKQFYDLITNQDAVISGRFTQFGAGCLYYSNPLPDRVGFGYERFSGARKGIKFIEGKKPEPNNVVAALILDHRVGMFFKNQNLMCSIRELNGLRNVDRFDFSRKTNGRMNNKWCEVNQYVKGVRLNYLGSGSAPLSFVAIGISEVPIKELKDTLPNNARTEVSVLTKFSDTRVRINPDWPAVKYRNRGQIQHFPMELLEVAPNQRVSLEKQQIANSAPRADKPNVRLEKIHTLLEALNLHDSGYKNQFLRAFGIEIACAPKRVEGFRRSAPGIAFGGNRISQVDQAKCNWKQERDTKYVSCARVERIIIVHSDQTGKLPGNVERALSSTFRSRGIHCGRFDKVLINSGRDQEMEGQLQQVFEKNKGSKSLLIIYIDRAENKSHEFLKLMERKYLIPTQQMTAELAGKILEQRQSCGNFVSKTNLKLGGINYEVIPESFAKNRWIAGGRTMVVGYDVAHPGKPTRDEVMNRMPPQRPSVVGFSFNGAAHPECFIGDYHFQLPRREKVDHTVLNARFKWMLELFVKNRKVWPENIVITRDGVSEGQYRMVIEDELGAIKEACEEFGRLNGRDPWLPRFTVVVATKRHNARFFVENGRCICCFRSVIDNPQPATVVDNDVVRNDITEFYMQSHRPVQGTAKPTSYQLIVDENDMGSDEVQSLMLALCFHHQIVDAPVSIPEPVYQADEWAKRGKDIWKAYT</sequence>
<evidence type="ECO:0000313" key="4">
    <source>
        <dbReference type="Proteomes" id="UP000024635"/>
    </source>
</evidence>
<dbReference type="GO" id="GO:0003676">
    <property type="term" value="F:nucleic acid binding"/>
    <property type="evidence" value="ECO:0007669"/>
    <property type="project" value="InterPro"/>
</dbReference>
<dbReference type="InterPro" id="IPR036085">
    <property type="entry name" value="PAZ_dom_sf"/>
</dbReference>
<feature type="region of interest" description="Disordered" evidence="1">
    <location>
        <begin position="380"/>
        <end position="459"/>
    </location>
</feature>
<organism evidence="3 4">
    <name type="scientific">Ancylostoma ceylanicum</name>
    <dbReference type="NCBI Taxonomy" id="53326"/>
    <lineage>
        <taxon>Eukaryota</taxon>
        <taxon>Metazoa</taxon>
        <taxon>Ecdysozoa</taxon>
        <taxon>Nematoda</taxon>
        <taxon>Chromadorea</taxon>
        <taxon>Rhabditida</taxon>
        <taxon>Rhabditina</taxon>
        <taxon>Rhabditomorpha</taxon>
        <taxon>Strongyloidea</taxon>
        <taxon>Ancylostomatidae</taxon>
        <taxon>Ancylostomatinae</taxon>
        <taxon>Ancylostoma</taxon>
    </lineage>
</organism>
<feature type="compositionally biased region" description="Polar residues" evidence="1">
    <location>
        <begin position="264"/>
        <end position="281"/>
    </location>
</feature>
<dbReference type="SUPFAM" id="SSF53098">
    <property type="entry name" value="Ribonuclease H-like"/>
    <property type="match status" value="1"/>
</dbReference>
<feature type="compositionally biased region" description="Polar residues" evidence="1">
    <location>
        <begin position="349"/>
        <end position="360"/>
    </location>
</feature>
<proteinExistence type="predicted"/>
<dbReference type="OrthoDB" id="10252740at2759"/>
<evidence type="ECO:0000256" key="1">
    <source>
        <dbReference type="SAM" id="MobiDB-lite"/>
    </source>
</evidence>
<dbReference type="Proteomes" id="UP000024635">
    <property type="component" value="Unassembled WGS sequence"/>
</dbReference>
<dbReference type="PANTHER" id="PTHR22891">
    <property type="entry name" value="EUKARYOTIC TRANSLATION INITIATION FACTOR 2C"/>
    <property type="match status" value="1"/>
</dbReference>
<name>A0A016STW8_9BILA</name>
<dbReference type="InterPro" id="IPR036397">
    <property type="entry name" value="RNaseH_sf"/>
</dbReference>
<feature type="region of interest" description="Disordered" evidence="1">
    <location>
        <begin position="38"/>
        <end position="141"/>
    </location>
</feature>
<dbReference type="SMART" id="SM00950">
    <property type="entry name" value="Piwi"/>
    <property type="match status" value="1"/>
</dbReference>
<accession>A0A016STW8</accession>
<evidence type="ECO:0000313" key="3">
    <source>
        <dbReference type="EMBL" id="EYB94138.1"/>
    </source>
</evidence>
<reference evidence="4" key="1">
    <citation type="journal article" date="2015" name="Nat. Genet.">
        <title>The genome and transcriptome of the zoonotic hookworm Ancylostoma ceylanicum identify infection-specific gene families.</title>
        <authorList>
            <person name="Schwarz E.M."/>
            <person name="Hu Y."/>
            <person name="Antoshechkin I."/>
            <person name="Miller M.M."/>
            <person name="Sternberg P.W."/>
            <person name="Aroian R.V."/>
        </authorList>
    </citation>
    <scope>NUCLEOTIDE SEQUENCE</scope>
    <source>
        <strain evidence="4">HY135</strain>
    </source>
</reference>
<dbReference type="InterPro" id="IPR012337">
    <property type="entry name" value="RNaseH-like_sf"/>
</dbReference>
<feature type="compositionally biased region" description="Basic and acidic residues" evidence="1">
    <location>
        <begin position="225"/>
        <end position="263"/>
    </location>
</feature>
<gene>
    <name evidence="3" type="primary">Acey_s0175.g510</name>
    <name evidence="3" type="ORF">Y032_0175g510</name>
</gene>
<feature type="domain" description="Piwi" evidence="2">
    <location>
        <begin position="1010"/>
        <end position="1335"/>
    </location>
</feature>
<feature type="compositionally biased region" description="Basic and acidic residues" evidence="1">
    <location>
        <begin position="105"/>
        <end position="141"/>
    </location>
</feature>
<dbReference type="EMBL" id="JARK01001511">
    <property type="protein sequence ID" value="EYB94138.1"/>
    <property type="molecule type" value="Genomic_DNA"/>
</dbReference>
<dbReference type="Gene3D" id="3.40.50.2300">
    <property type="match status" value="1"/>
</dbReference>
<feature type="compositionally biased region" description="Polar residues" evidence="1">
    <location>
        <begin position="422"/>
        <end position="431"/>
    </location>
</feature>
<dbReference type="InterPro" id="IPR003165">
    <property type="entry name" value="Piwi"/>
</dbReference>
<protein>
    <recommendedName>
        <fullName evidence="2">Piwi domain-containing protein</fullName>
    </recommendedName>
</protein>
<dbReference type="PROSITE" id="PS50822">
    <property type="entry name" value="PIWI"/>
    <property type="match status" value="1"/>
</dbReference>
<feature type="compositionally biased region" description="Basic residues" evidence="1">
    <location>
        <begin position="301"/>
        <end position="310"/>
    </location>
</feature>
<feature type="region of interest" description="Disordered" evidence="1">
    <location>
        <begin position="157"/>
        <end position="206"/>
    </location>
</feature>